<feature type="compositionally biased region" description="Pro residues" evidence="2">
    <location>
        <begin position="207"/>
        <end position="217"/>
    </location>
</feature>
<comment type="caution">
    <text evidence="3">The sequence shown here is derived from an EMBL/GenBank/DDBJ whole genome shotgun (WGS) entry which is preliminary data.</text>
</comment>
<keyword evidence="1" id="KW-0479">Metal-binding</keyword>
<dbReference type="RefSeq" id="XP_058346729.1">
    <property type="nucleotide sequence ID" value="XM_058482705.1"/>
</dbReference>
<dbReference type="InterPro" id="IPR050792">
    <property type="entry name" value="ADP-ribosylglycohydrolase"/>
</dbReference>
<feature type="binding site" evidence="1">
    <location>
        <position position="347"/>
    </location>
    <ligand>
        <name>Mg(2+)</name>
        <dbReference type="ChEBI" id="CHEBI:18420"/>
        <label>1</label>
    </ligand>
</feature>
<feature type="region of interest" description="Disordered" evidence="2">
    <location>
        <begin position="205"/>
        <end position="228"/>
    </location>
</feature>
<proteinExistence type="predicted"/>
<reference evidence="3 4" key="1">
    <citation type="submission" date="2023-03" db="EMBL/GenBank/DDBJ databases">
        <title>Genome sequence of Lichtheimia ornata CBS 291.66.</title>
        <authorList>
            <person name="Mohabir J.T."/>
            <person name="Shea T.P."/>
            <person name="Kurbessoian T."/>
            <person name="Berby B."/>
            <person name="Fontaine J."/>
            <person name="Livny J."/>
            <person name="Gnirke A."/>
            <person name="Stajich J.E."/>
            <person name="Cuomo C.A."/>
        </authorList>
    </citation>
    <scope>NUCLEOTIDE SEQUENCE [LARGE SCALE GENOMIC DNA]</scope>
    <source>
        <strain evidence="3">CBS 291.66</strain>
    </source>
</reference>
<evidence type="ECO:0000313" key="3">
    <source>
        <dbReference type="EMBL" id="KAJ8661816.1"/>
    </source>
</evidence>
<evidence type="ECO:0000256" key="1">
    <source>
        <dbReference type="PIRSR" id="PIRSR605502-1"/>
    </source>
</evidence>
<dbReference type="Pfam" id="PF03747">
    <property type="entry name" value="ADP_ribosyl_GH"/>
    <property type="match status" value="1"/>
</dbReference>
<dbReference type="Gene3D" id="1.10.4080.10">
    <property type="entry name" value="ADP-ribosylation/Crystallin J1"/>
    <property type="match status" value="1"/>
</dbReference>
<sequence length="393" mass="44025">MRIPSGCSKLDRSEIIDRVKGLIFGAVLGDSLGIATQGMTRAQVKQAYGNGPVRFGLGMEEEDCMDEGVPFVRDAYRMLFDDNDFSGDIEQQLLVIKTLVENEGQFNFKTFCARLEQHLSKDARQRTADQERGGYNGALVRSVVLGIPKFWDGTTVIENAAESCRACVARPDPRCMISCVILSTLVARILRAQDLEIKQRAMIETPLPSPSLHPPPQQQQQHDRAAGLAKSTSPHYIDTLAADEHILSLVHSVIDLNKHLLIERTTDRLFRTFETDQDLAQAYYKQLLDYCYHPPSDIDSLDLDNDQHRTFKSLGVSVYAFTRQIQPGTETECFKKMLMDIVMQGGDAGTNAAVSGALLGVRVGYSGLPSEWVIGLKRWEWLEDRVEEFCHLL</sequence>
<feature type="binding site" evidence="1">
    <location>
        <position position="88"/>
    </location>
    <ligand>
        <name>Mg(2+)</name>
        <dbReference type="ChEBI" id="CHEBI:18420"/>
        <label>1</label>
    </ligand>
</feature>
<evidence type="ECO:0000313" key="4">
    <source>
        <dbReference type="Proteomes" id="UP001234581"/>
    </source>
</evidence>
<dbReference type="PANTHER" id="PTHR16222:SF28">
    <property type="entry name" value="ADP-RIBOSYLGLYCOHYDROLASE"/>
    <property type="match status" value="1"/>
</dbReference>
<evidence type="ECO:0008006" key="5">
    <source>
        <dbReference type="Google" id="ProtNLM"/>
    </source>
</evidence>
<dbReference type="InterPro" id="IPR005502">
    <property type="entry name" value="Ribosyl_crysJ1"/>
</dbReference>
<gene>
    <name evidence="3" type="ORF">O0I10_002625</name>
</gene>
<dbReference type="GO" id="GO:0046872">
    <property type="term" value="F:metal ion binding"/>
    <property type="evidence" value="ECO:0007669"/>
    <property type="project" value="UniProtKB-KW"/>
</dbReference>
<dbReference type="InterPro" id="IPR036705">
    <property type="entry name" value="Ribosyl_crysJ1_sf"/>
</dbReference>
<dbReference type="SUPFAM" id="SSF101478">
    <property type="entry name" value="ADP-ribosylglycohydrolase"/>
    <property type="match status" value="1"/>
</dbReference>
<organism evidence="3 4">
    <name type="scientific">Lichtheimia ornata</name>
    <dbReference type="NCBI Taxonomy" id="688661"/>
    <lineage>
        <taxon>Eukaryota</taxon>
        <taxon>Fungi</taxon>
        <taxon>Fungi incertae sedis</taxon>
        <taxon>Mucoromycota</taxon>
        <taxon>Mucoromycotina</taxon>
        <taxon>Mucoromycetes</taxon>
        <taxon>Mucorales</taxon>
        <taxon>Lichtheimiaceae</taxon>
        <taxon>Lichtheimia</taxon>
    </lineage>
</organism>
<feature type="binding site" evidence="1">
    <location>
        <position position="350"/>
    </location>
    <ligand>
        <name>Mg(2+)</name>
        <dbReference type="ChEBI" id="CHEBI:18420"/>
        <label>1</label>
    </ligand>
</feature>
<comment type="cofactor">
    <cofactor evidence="1">
        <name>Mg(2+)</name>
        <dbReference type="ChEBI" id="CHEBI:18420"/>
    </cofactor>
    <text evidence="1">Binds 2 magnesium ions per subunit.</text>
</comment>
<dbReference type="AlphaFoldDB" id="A0AAD7VB98"/>
<dbReference type="EMBL" id="JARTCD010000007">
    <property type="protein sequence ID" value="KAJ8661816.1"/>
    <property type="molecule type" value="Genomic_DNA"/>
</dbReference>
<evidence type="ECO:0000256" key="2">
    <source>
        <dbReference type="SAM" id="MobiDB-lite"/>
    </source>
</evidence>
<dbReference type="GeneID" id="83210041"/>
<keyword evidence="1" id="KW-0460">Magnesium</keyword>
<dbReference type="PANTHER" id="PTHR16222">
    <property type="entry name" value="ADP-RIBOSYLGLYCOHYDROLASE"/>
    <property type="match status" value="1"/>
</dbReference>
<dbReference type="Proteomes" id="UP001234581">
    <property type="component" value="Unassembled WGS sequence"/>
</dbReference>
<feature type="binding site" evidence="1">
    <location>
        <position position="86"/>
    </location>
    <ligand>
        <name>Mg(2+)</name>
        <dbReference type="ChEBI" id="CHEBI:18420"/>
        <label>1</label>
    </ligand>
</feature>
<accession>A0AAD7VB98</accession>
<keyword evidence="4" id="KW-1185">Reference proteome</keyword>
<protein>
    <recommendedName>
        <fullName evidence="5">ADP-ribosylglycohydrolase</fullName>
    </recommendedName>
</protein>
<name>A0AAD7VB98_9FUNG</name>